<evidence type="ECO:0000313" key="1">
    <source>
        <dbReference type="EMBL" id="MBC3907323.1"/>
    </source>
</evidence>
<gene>
    <name evidence="1" type="ORF">H8L47_07090</name>
</gene>
<dbReference type="Proteomes" id="UP000646911">
    <property type="component" value="Unassembled WGS sequence"/>
</dbReference>
<protein>
    <submittedName>
        <fullName evidence="1">Uncharacterized protein</fullName>
    </submittedName>
</protein>
<dbReference type="EMBL" id="JACOFX010000002">
    <property type="protein sequence ID" value="MBC3907323.1"/>
    <property type="molecule type" value="Genomic_DNA"/>
</dbReference>
<evidence type="ECO:0000313" key="2">
    <source>
        <dbReference type="Proteomes" id="UP000646911"/>
    </source>
</evidence>
<proteinExistence type="predicted"/>
<organism evidence="1 2">
    <name type="scientific">Undibacterium umbellatum</name>
    <dbReference type="NCBI Taxonomy" id="2762300"/>
    <lineage>
        <taxon>Bacteria</taxon>
        <taxon>Pseudomonadati</taxon>
        <taxon>Pseudomonadota</taxon>
        <taxon>Betaproteobacteria</taxon>
        <taxon>Burkholderiales</taxon>
        <taxon>Oxalobacteraceae</taxon>
        <taxon>Undibacterium</taxon>
    </lineage>
</organism>
<name>A0ABR6Z6B7_9BURK</name>
<accession>A0ABR6Z6B7</accession>
<keyword evidence="2" id="KW-1185">Reference proteome</keyword>
<comment type="caution">
    <text evidence="1">The sequence shown here is derived from an EMBL/GenBank/DDBJ whole genome shotgun (WGS) entry which is preliminary data.</text>
</comment>
<reference evidence="1 2" key="1">
    <citation type="submission" date="2020-08" db="EMBL/GenBank/DDBJ databases">
        <title>Novel species isolated from subtropical streams in China.</title>
        <authorList>
            <person name="Lu H."/>
        </authorList>
    </citation>
    <scope>NUCLEOTIDE SEQUENCE [LARGE SCALE GENOMIC DNA]</scope>
    <source>
        <strain evidence="1 2">NL8W</strain>
    </source>
</reference>
<sequence>MGLYFFETLKKKDLTTSSLHHGWVAYPYELLAVKAIYRRCTGHEVSLEADHPLQQSSLMHPPTLHPLPETPESPKLQAFVSQVFADSWQPLKAVPLV</sequence>